<feature type="compositionally biased region" description="Basic and acidic residues" evidence="1">
    <location>
        <begin position="1123"/>
        <end position="1146"/>
    </location>
</feature>
<reference evidence="2 3" key="1">
    <citation type="submission" date="2016-02" db="EMBL/GenBank/DDBJ databases">
        <title>Genome analysis of coral dinoflagellate symbionts highlights evolutionary adaptations to a symbiotic lifestyle.</title>
        <authorList>
            <person name="Aranda M."/>
            <person name="Li Y."/>
            <person name="Liew Y.J."/>
            <person name="Baumgarten S."/>
            <person name="Simakov O."/>
            <person name="Wilson M."/>
            <person name="Piel J."/>
            <person name="Ashoor H."/>
            <person name="Bougouffa S."/>
            <person name="Bajic V.B."/>
            <person name="Ryu T."/>
            <person name="Ravasi T."/>
            <person name="Bayer T."/>
            <person name="Micklem G."/>
            <person name="Kim H."/>
            <person name="Bhak J."/>
            <person name="Lajeunesse T.C."/>
            <person name="Voolstra C.R."/>
        </authorList>
    </citation>
    <scope>NUCLEOTIDE SEQUENCE [LARGE SCALE GENOMIC DNA]</scope>
    <source>
        <strain evidence="2 3">CCMP2467</strain>
    </source>
</reference>
<protein>
    <submittedName>
        <fullName evidence="2">Uncharacterized protein</fullName>
    </submittedName>
</protein>
<dbReference type="EMBL" id="LSRX01001053">
    <property type="protein sequence ID" value="OLP84279.1"/>
    <property type="molecule type" value="Genomic_DNA"/>
</dbReference>
<comment type="caution">
    <text evidence="2">The sequence shown here is derived from an EMBL/GenBank/DDBJ whole genome shotgun (WGS) entry which is preliminary data.</text>
</comment>
<feature type="compositionally biased region" description="Basic and acidic residues" evidence="1">
    <location>
        <begin position="1154"/>
        <end position="1176"/>
    </location>
</feature>
<dbReference type="InterPro" id="IPR027417">
    <property type="entry name" value="P-loop_NTPase"/>
</dbReference>
<accession>A0A1Q9CMX4</accession>
<feature type="region of interest" description="Disordered" evidence="1">
    <location>
        <begin position="1074"/>
        <end position="1188"/>
    </location>
</feature>
<evidence type="ECO:0000313" key="2">
    <source>
        <dbReference type="EMBL" id="OLP84279.1"/>
    </source>
</evidence>
<keyword evidence="3" id="KW-1185">Reference proteome</keyword>
<dbReference type="OrthoDB" id="417756at2759"/>
<evidence type="ECO:0000256" key="1">
    <source>
        <dbReference type="SAM" id="MobiDB-lite"/>
    </source>
</evidence>
<sequence>MLPLVCSTPAYPRLLVVVRFRSTLLKNFGDELPDLDERFLDGRINNKEDRPFLERETVVDKVLAELNYTTGSQGLNKPRLVALWSPRGTGKTSLVRQLAQSKQYADSRRYGRLLVFDALILQQYLSTDADMLVSAIIIWHLLQIFHDYTVEVAPGQNVVFERRDFGPVLQLLKQSHSTPTPSGDSVLSWMASCCKSRDDLLDQWLSITEKALAAPKDCPRLLFLDQAELLASASRGQSRKGGTKSSLTDICSRLPQQMACFCTGTLNLIKGRPAIEYTTLVVCELAALAPLSRDAAVLAMQQWNGTQYDENVFNQIVFFSGGVPRLLRYASETSGVLRSTAQTALNEMSRCLGESYGSAGPCFSDPAVALSLVLCSAVRWPTADTDLYSTVPGTSTAWSDIFNAGAAFPANNSVQVPRVWWCFDQAVRQQLKGELKALNIRLDRLLPDSLQLVASNNRGNVARGKPWEELVAHSLAARFHLYCMQRNWTANNTWAPFLEIYPTDNAHLKKCLEPFEVCWKDGVSYPQSEASVSDAAGHAILCNVPFRNAHHDLLIPVKRVKCGTCEYIAAQCRYGAKKTAKDLNETSQDKARKPKKNEARDTLPDMPNVLLQICPETEGLIDRSDILTRFYVRYSCLSPQLEAALYFQARWPLKAEACKLSTPHAKTQPEAKDFGSWRAMKSGPWNSPKVVLTSPRQNSRGHVSVLDTPHVDMLRVGMVAGPRNTPEPRSGRIKMEAASFRFQTGQLSSGLLPILLAYGELIVDTTVSGTNPSVTIPEKYSLPGVQVAEHKHTCRKDLEALIGFLHWQAIPASLRNSRHFISSPVGSGLPIGGKLLSAKHVELHRKSDLKLVQPSGKRLWLRVADLRTEKRKLSTASSEFIKFWMRWAICSPRLRALRSPPVLSPVSIAADAMASGSTIGIGGFALLASSRPLLCFAECYDVQEFLALGLQMQLQAQRDITCYEILAQHALLCLVASRLPTGRLLLNLPTLSDNTGSESSVNKLFSTVYPINMFLQRIAAFSTLSGLTVEVAHVPGCCNDDADMLSRWDGTSQLESKWLLQNRVRLWVGAAGGARMDNPKQVNPGWGTHTESPCWFQGSQQQTPTKRQKVDESNFVAVDDEEDGKKKNEGKAVESESSKPAEKSTEAKSASSKPSEKEEKKKDKKEEKHSDKKEKEQEGEEEVVLSRQQIERQETRQVNFFNAFLKLRSAPRAAMFPCMARLFLSTLVLLAVHPEGSNPLMQLRRGRWTAAPGMDPHLRRLQSSGAPQQYSVTVRVLRMDTFGAEHSRVDVSFVPPGHSVKERLTVSFPGTGGNIGSNVPMDLHDGASVNVTGYIEADAAQAATIKASMLDQAQVARQHAAGLRWEEADTRGVFVVSAMDYEPNAAILPSLARLGQLEGFDGGPAGRRLNTMVFTAAVVLVEVCGTPLQVVTKDLIESGFFGSGLGSFNQVMGVCSRNTVSFNGKVLDKVQVCSEDCSSPLGILDAVQAKLQGVPEWDDSDYKLLILPSNWLAANGIGTLGGTTSWYSEVRVCPQLYLHEIGHNWVLHHASGSVTSQEYMDTSSAMGYCCETRCHNFLHSWQLGFAGYQEEALFASHLLAGVDSTTIKLKAIGTDFTSGLLVYVDTIYPGDWSVVPATLTISWRGTLGFDQYLEGGFHGNAVQVHHFQPEIDGRTSRSLTYLLHEVRRGSTIIIWDTDRQSHRLFTSIKMQVKGQTTDPASDTVDVVLCPRLLNETWETPTEDLQPCPPSSESTQRTDWTSVKIQGTFAFAGVECSELSYRAAKFANGMRAGLALSFGTTKAAVTPQRVRCADPIVVSYMLKVPAKNVSAVVEKIVSISQVDLASNLNTGFATEGFMLFDLAVTSVGAPEYEGAGQKTTTTAATTSTLATTTTNQVATTTTTTIQVASTTSTTTTEFIFRGGPWSQFFNDQAGSERVAATNALVAVGCSGEFCGSIRLSHRADIALHNTVATIHQLQGDVDYLACQVGQIAMKFTCVGSSCASFQLHCALPKAGKVVFETRSDTAWFPSQVHGAEDGRCPGDTIVVGVRCGGAQCATKQLTCAVYQPGACIPACGTLSLECGDDGCGGSCGSCQRSSGTDAASFCRGDIGRCVHFATTEWAQSGKEMTKTNLVSTGMGCAGRYCESVNLIQMSASIDAASSERSGWISDNTGKRWFWNRGTQAEDQIADCPDGMAVTWVECTGKHCDNLRLLCAKPLQWVVDMTEEPIVTDWFSEEQQRMDCDKGKVVTGVECQASKRWCIRSCGQFCDNKRLRCRSIRPEKAGAAVLGILASTDMPKSTKVVPPAGSPWWSGATNMISDAWSFVDGTSMGVSGAPQAGTFLSLAVVMLAMCR</sequence>
<gene>
    <name evidence="2" type="ORF">AK812_SmicGene34849</name>
</gene>
<evidence type="ECO:0000313" key="3">
    <source>
        <dbReference type="Proteomes" id="UP000186817"/>
    </source>
</evidence>
<feature type="region of interest" description="Disordered" evidence="1">
    <location>
        <begin position="583"/>
        <end position="602"/>
    </location>
</feature>
<dbReference type="SUPFAM" id="SSF52540">
    <property type="entry name" value="P-loop containing nucleoside triphosphate hydrolases"/>
    <property type="match status" value="1"/>
</dbReference>
<name>A0A1Q9CMX4_SYMMI</name>
<organism evidence="2 3">
    <name type="scientific">Symbiodinium microadriaticum</name>
    <name type="common">Dinoflagellate</name>
    <name type="synonym">Zooxanthella microadriatica</name>
    <dbReference type="NCBI Taxonomy" id="2951"/>
    <lineage>
        <taxon>Eukaryota</taxon>
        <taxon>Sar</taxon>
        <taxon>Alveolata</taxon>
        <taxon>Dinophyceae</taxon>
        <taxon>Suessiales</taxon>
        <taxon>Symbiodiniaceae</taxon>
        <taxon>Symbiodinium</taxon>
    </lineage>
</organism>
<proteinExistence type="predicted"/>
<dbReference type="Proteomes" id="UP000186817">
    <property type="component" value="Unassembled WGS sequence"/>
</dbReference>